<protein>
    <submittedName>
        <fullName evidence="3">Uncharacterized protein LOC110978705</fullName>
    </submittedName>
</protein>
<dbReference type="InterPro" id="IPR036259">
    <property type="entry name" value="MFS_trans_sf"/>
</dbReference>
<reference evidence="3" key="1">
    <citation type="submission" date="2025-08" db="UniProtKB">
        <authorList>
            <consortium name="RefSeq"/>
        </authorList>
    </citation>
    <scope>IDENTIFICATION</scope>
</reference>
<dbReference type="RefSeq" id="XP_022089601.1">
    <property type="nucleotide sequence ID" value="XM_022233909.1"/>
</dbReference>
<sequence length="155" mass="16624">MCIVDLVSRFIFAFTGDVLPFQRIFLLAAGSALGAAGSFLLTRGTSLWIFVLYVVVAGVVRSIAYGLVWACVVDLFGADRTVEALTSIQISCGIGCLFASSVAGLSYDLTGTYQTTHFICIGLWALSSLCYAVVHQWSRITSCKINRSSHPAALN</sequence>
<dbReference type="Proteomes" id="UP000694845">
    <property type="component" value="Unplaced"/>
</dbReference>
<organism evidence="2 3">
    <name type="scientific">Acanthaster planci</name>
    <name type="common">Crown-of-thorns starfish</name>
    <dbReference type="NCBI Taxonomy" id="133434"/>
    <lineage>
        <taxon>Eukaryota</taxon>
        <taxon>Metazoa</taxon>
        <taxon>Echinodermata</taxon>
        <taxon>Eleutherozoa</taxon>
        <taxon>Asterozoa</taxon>
        <taxon>Asteroidea</taxon>
        <taxon>Valvatacea</taxon>
        <taxon>Valvatida</taxon>
        <taxon>Acanthasteridae</taxon>
        <taxon>Acanthaster</taxon>
    </lineage>
</organism>
<proteinExistence type="predicted"/>
<feature type="transmembrane region" description="Helical" evidence="1">
    <location>
        <begin position="113"/>
        <end position="134"/>
    </location>
</feature>
<keyword evidence="2" id="KW-1185">Reference proteome</keyword>
<dbReference type="KEGG" id="aplc:110978705"/>
<evidence type="ECO:0000313" key="3">
    <source>
        <dbReference type="RefSeq" id="XP_022089601.1"/>
    </source>
</evidence>
<gene>
    <name evidence="3" type="primary">LOC110978705</name>
</gene>
<keyword evidence="1" id="KW-0812">Transmembrane</keyword>
<feature type="transmembrane region" description="Helical" evidence="1">
    <location>
        <begin position="47"/>
        <end position="72"/>
    </location>
</feature>
<dbReference type="SUPFAM" id="SSF103473">
    <property type="entry name" value="MFS general substrate transporter"/>
    <property type="match status" value="1"/>
</dbReference>
<dbReference type="GeneID" id="110978705"/>
<feature type="transmembrane region" description="Helical" evidence="1">
    <location>
        <begin position="24"/>
        <end position="41"/>
    </location>
</feature>
<keyword evidence="1" id="KW-0472">Membrane</keyword>
<evidence type="ECO:0000313" key="2">
    <source>
        <dbReference type="Proteomes" id="UP000694845"/>
    </source>
</evidence>
<name>A0A8B7YD66_ACAPL</name>
<evidence type="ECO:0000256" key="1">
    <source>
        <dbReference type="SAM" id="Phobius"/>
    </source>
</evidence>
<dbReference type="Gene3D" id="1.20.1250.20">
    <property type="entry name" value="MFS general substrate transporter like domains"/>
    <property type="match status" value="1"/>
</dbReference>
<accession>A0A8B7YD66</accession>
<dbReference type="AlphaFoldDB" id="A0A8B7YD66"/>
<keyword evidence="1" id="KW-1133">Transmembrane helix</keyword>